<accession>I0ENB1</accession>
<proteinExistence type="predicted"/>
<dbReference type="KEGG" id="hce:HCW_05840"/>
<keyword evidence="2" id="KW-1185">Reference proteome</keyword>
<evidence type="ECO:0000313" key="1">
    <source>
        <dbReference type="EMBL" id="AFI04430.1"/>
    </source>
</evidence>
<dbReference type="AlphaFoldDB" id="I0ENB1"/>
<dbReference type="Pfam" id="PF02521">
    <property type="entry name" value="HP_OMP_2"/>
    <property type="match status" value="1"/>
</dbReference>
<dbReference type="Proteomes" id="UP000005010">
    <property type="component" value="Chromosome"/>
</dbReference>
<evidence type="ECO:0008006" key="3">
    <source>
        <dbReference type="Google" id="ProtNLM"/>
    </source>
</evidence>
<sequence length="460" mass="52326">MLVSQRMLALIAPFCCMQAYLQAFDYKFSGIAESFSKVGFNHSKLNSKEGIFPTETFVTTTIKLQADANLLPKKIENHSIKIGIGGILGGVAYDSTKTLIDQSNGKVYGSEIYVYMGRWYGYLGNAPWKHSRIEANAHARNYVLYNAYLFYTYKDKFTMKLGRYLSKAMFMSGYTQGFEFNYKINSKVALNWFSSFGRALAVGEWIRDWYAPIVTEYGDKVSNTGIHAAQINFYSKYVKVTPFIYFSPKTYEAPGINFHFDSNPKFKGLGLRSQTTINVIFPLCASNLSDIYWRNAKIGKWSSSLLIHQRFDYNEYNFGFGYYQNFGNANAKIGWYGSPIPIGFRNNSVYGGVLNNMISPNAITGYLFGGGVHKKFLWGILSKYTYSPRASEWGVNLNLGYNWSATFTTDIKLTYHVVDTHEGYRVGYDGNPSLCNHNGYSCKANIQDRSHLMTSMKFFF</sequence>
<gene>
    <name evidence="1" type="ordered locus">HCW_05840</name>
</gene>
<protein>
    <recommendedName>
        <fullName evidence="3">Outer membrane protein HofE</fullName>
    </recommendedName>
</protein>
<dbReference type="PATRIC" id="fig|182217.3.peg.1238"/>
<dbReference type="HOGENOM" id="CLU_034831_0_0_7"/>
<name>I0ENB1_HELC0</name>
<organism evidence="1 2">
    <name type="scientific">Helicobacter cetorum (strain ATCC BAA-429 / MIT 00-7128)</name>
    <dbReference type="NCBI Taxonomy" id="182217"/>
    <lineage>
        <taxon>Bacteria</taxon>
        <taxon>Pseudomonadati</taxon>
        <taxon>Campylobacterota</taxon>
        <taxon>Epsilonproteobacteria</taxon>
        <taxon>Campylobacterales</taxon>
        <taxon>Helicobacteraceae</taxon>
        <taxon>Helicobacter</taxon>
    </lineage>
</organism>
<dbReference type="EMBL" id="CP003479">
    <property type="protein sequence ID" value="AFI04430.1"/>
    <property type="molecule type" value="Genomic_DNA"/>
</dbReference>
<evidence type="ECO:0000313" key="2">
    <source>
        <dbReference type="Proteomes" id="UP000005010"/>
    </source>
</evidence>
<dbReference type="InterPro" id="IPR003678">
    <property type="entry name" value="Put_OMP"/>
</dbReference>
<reference evidence="2" key="1">
    <citation type="submission" date="2012-04" db="EMBL/GenBank/DDBJ databases">
        <title>Complete genome sequence of Helicobacter cetorum strain MIT 00-7128.</title>
        <authorList>
            <person name="Kersulyte D."/>
            <person name="Berg D.E."/>
        </authorList>
    </citation>
    <scope>NUCLEOTIDE SEQUENCE [LARGE SCALE GENOMIC DNA]</scope>
    <source>
        <strain evidence="2">MIT 00-7128</strain>
    </source>
</reference>